<accession>A0A4V2V2K2</accession>
<dbReference type="CDD" id="cd04186">
    <property type="entry name" value="GT_2_like_c"/>
    <property type="match status" value="1"/>
</dbReference>
<dbReference type="InterPro" id="IPR029044">
    <property type="entry name" value="Nucleotide-diphossugar_trans"/>
</dbReference>
<dbReference type="GO" id="GO:0016757">
    <property type="term" value="F:glycosyltransferase activity"/>
    <property type="evidence" value="ECO:0007669"/>
    <property type="project" value="UniProtKB-KW"/>
</dbReference>
<evidence type="ECO:0000313" key="2">
    <source>
        <dbReference type="EMBL" id="TCT25433.1"/>
    </source>
</evidence>
<dbReference type="Pfam" id="PF00535">
    <property type="entry name" value="Glycos_transf_2"/>
    <property type="match status" value="2"/>
</dbReference>
<sequence length="734" mass="80199">MAERLPLLLASADGGPHAGGWYRLQVALQAPGLRVQRLCLQVEDAGPPCADEACVMLPPVRADARVQALVRLRMDTDALRLGVPGHAQAAVAADARLQRIGRLRALAAMLGDLAHHAGRGAALRLAAGTLVRMLRGPRAAGDWAYACYRHQLGAPLEPYAGWLLARALDPPADPRQWPAQLAALPARPRVSILLPVYDPPLEWLRACLDSVLAQAYPDWELCIADDASPSPQVRALIEDYGRRDARIRAVFRARNGHIAAASNDALALARGEWVALLDHDDLLAPHALLEMVRAALAHPRWRMLYSDEDKLDADGRRCDPYFKPDFNHTLLLGQNCIGHLAMYRTDLLREVGGFAPGVDGSQDWDLALRCVERLQDDEIGHVPQVLYHWRMHPGSSAADPAAKDYATAAAQRAVQAHLQRSGQAAQVEILAPGRLRVRHALPQPAPWVSLIVPTRDRVDLLRPCIDGLLHATDYPALEVLVVDNGSVEAQTRDYLAAIARDPRVRVLRFDAPFNYSAINNFAARQATGSVLGLVNNDIAVIEPGWLREMVAQALRPGVGAVGALLLYPDRRIQHAGVLLGIGGVAAHPWCGWPEHTRGQMDRLLLAQELSAVTGACLVLRRAAFDAVGGLDEALAVAFNDVDLCLRLRVAGYRNVWTPHARLVHAESATRGDDLRPDKRARLQREADFMRARWGALLDDDPAYNPNLSLDGEAFALATSPRPRARGEWMVLGGK</sequence>
<dbReference type="AlphaFoldDB" id="A0A4V2V2K2"/>
<dbReference type="PANTHER" id="PTHR43179:SF7">
    <property type="entry name" value="RHAMNOSYLTRANSFERASE WBBL"/>
    <property type="match status" value="1"/>
</dbReference>
<reference evidence="2 3" key="1">
    <citation type="submission" date="2019-03" db="EMBL/GenBank/DDBJ databases">
        <title>Genomic Encyclopedia of Type Strains, Phase IV (KMG-IV): sequencing the most valuable type-strain genomes for metagenomic binning, comparative biology and taxonomic classification.</title>
        <authorList>
            <person name="Goeker M."/>
        </authorList>
    </citation>
    <scope>NUCLEOTIDE SEQUENCE [LARGE SCALE GENOMIC DNA]</scope>
    <source>
        <strain evidence="2 3">DSM 13605</strain>
    </source>
</reference>
<keyword evidence="3" id="KW-1185">Reference proteome</keyword>
<dbReference type="EMBL" id="SMAP01000002">
    <property type="protein sequence ID" value="TCT25433.1"/>
    <property type="molecule type" value="Genomic_DNA"/>
</dbReference>
<feature type="domain" description="Glycosyltransferase 2-like" evidence="1">
    <location>
        <begin position="449"/>
        <end position="627"/>
    </location>
</feature>
<dbReference type="PANTHER" id="PTHR43179">
    <property type="entry name" value="RHAMNOSYLTRANSFERASE WBBL"/>
    <property type="match status" value="1"/>
</dbReference>
<keyword evidence="2" id="KW-0808">Transferase</keyword>
<gene>
    <name evidence="2" type="ORF">EDC34_102321</name>
</gene>
<dbReference type="Gene3D" id="3.90.550.10">
    <property type="entry name" value="Spore Coat Polysaccharide Biosynthesis Protein SpsA, Chain A"/>
    <property type="match status" value="2"/>
</dbReference>
<comment type="caution">
    <text evidence="2">The sequence shown here is derived from an EMBL/GenBank/DDBJ whole genome shotgun (WGS) entry which is preliminary data.</text>
</comment>
<feature type="domain" description="Glycosyltransferase 2-like" evidence="1">
    <location>
        <begin position="191"/>
        <end position="351"/>
    </location>
</feature>
<evidence type="ECO:0000259" key="1">
    <source>
        <dbReference type="Pfam" id="PF00535"/>
    </source>
</evidence>
<dbReference type="InterPro" id="IPR001173">
    <property type="entry name" value="Glyco_trans_2-like"/>
</dbReference>
<proteinExistence type="predicted"/>
<dbReference type="SUPFAM" id="SSF53448">
    <property type="entry name" value="Nucleotide-diphospho-sugar transferases"/>
    <property type="match status" value="2"/>
</dbReference>
<dbReference type="RefSeq" id="WP_114959299.1">
    <property type="nucleotide sequence ID" value="NZ_MSZW01000030.1"/>
</dbReference>
<name>A0A4V2V2K2_9GAMM</name>
<dbReference type="CDD" id="cd04184">
    <property type="entry name" value="GT2_RfbC_Mx_like"/>
    <property type="match status" value="1"/>
</dbReference>
<protein>
    <submittedName>
        <fullName evidence="2">GT2 family glycosyltransferase</fullName>
    </submittedName>
</protein>
<organism evidence="2 3">
    <name type="scientific">Thermomonas haemolytica</name>
    <dbReference type="NCBI Taxonomy" id="141949"/>
    <lineage>
        <taxon>Bacteria</taxon>
        <taxon>Pseudomonadati</taxon>
        <taxon>Pseudomonadota</taxon>
        <taxon>Gammaproteobacteria</taxon>
        <taxon>Lysobacterales</taxon>
        <taxon>Lysobacteraceae</taxon>
        <taxon>Thermomonas</taxon>
    </lineage>
</organism>
<dbReference type="Proteomes" id="UP000295414">
    <property type="component" value="Unassembled WGS sequence"/>
</dbReference>
<dbReference type="OrthoDB" id="9179784at2"/>
<evidence type="ECO:0000313" key="3">
    <source>
        <dbReference type="Proteomes" id="UP000295414"/>
    </source>
</evidence>